<evidence type="ECO:0000256" key="3">
    <source>
        <dbReference type="PROSITE-ProRule" id="PRU00492"/>
    </source>
</evidence>
<keyword evidence="6" id="KW-1185">Reference proteome</keyword>
<keyword evidence="1 3" id="KW-0547">Nucleotide-binding</keyword>
<organism evidence="5 6">
    <name type="scientific">Lutimonas vermicola</name>
    <dbReference type="NCBI Taxonomy" id="414288"/>
    <lineage>
        <taxon>Bacteria</taxon>
        <taxon>Pseudomonadati</taxon>
        <taxon>Bacteroidota</taxon>
        <taxon>Flavobacteriia</taxon>
        <taxon>Flavobacteriales</taxon>
        <taxon>Flavobacteriaceae</taxon>
        <taxon>Lutimonas</taxon>
    </lineage>
</organism>
<dbReference type="InterPro" id="IPR005144">
    <property type="entry name" value="ATP-cone_dom"/>
</dbReference>
<evidence type="ECO:0000313" key="5">
    <source>
        <dbReference type="EMBL" id="MEL4454727.1"/>
    </source>
</evidence>
<proteinExistence type="predicted"/>
<dbReference type="SUPFAM" id="SSF52980">
    <property type="entry name" value="Restriction endonuclease-like"/>
    <property type="match status" value="1"/>
</dbReference>
<sequence length="284" mass="32579">MKRSVKIRKYSGELVDFDESKLILSLKNAKADDALASKIVQKVKSELYSGMTTKEIYSKAFKILKSQRRPSAARYRLKKALMDLGPSGFPFEKYIGHIFGQNGYATQVGIVIQGNCIAHEVDILASKKDKCYIVECKYHNAQGKPNDIKIPLYIHSRFNDIRRKLEQDEPDKKTNYQGWIFTNTRFTLDAITYAKCSGLNLVSWDYPENQSLKYRINKSKLFPITALTSITKREKEAFLEQGIVLCKDIYETPDLLDKHGFSKMRSKKILDDIADLCENDAEVH</sequence>
<dbReference type="RefSeq" id="WP_342158345.1">
    <property type="nucleotide sequence ID" value="NZ_JBCDNA010000001.1"/>
</dbReference>
<name>A0ABU9KX23_9FLAO</name>
<accession>A0ABU9KX23</accession>
<dbReference type="InterPro" id="IPR011335">
    <property type="entry name" value="Restrct_endonuc-II-like"/>
</dbReference>
<evidence type="ECO:0000259" key="4">
    <source>
        <dbReference type="PROSITE" id="PS51161"/>
    </source>
</evidence>
<dbReference type="Pfam" id="PF03477">
    <property type="entry name" value="ATP-cone"/>
    <property type="match status" value="1"/>
</dbReference>
<feature type="domain" description="ATP-cone" evidence="4">
    <location>
        <begin position="5"/>
        <end position="86"/>
    </location>
</feature>
<protein>
    <submittedName>
        <fullName evidence="5">ATP cone domain-containing protein</fullName>
    </submittedName>
</protein>
<dbReference type="EMBL" id="JBCDNA010000001">
    <property type="protein sequence ID" value="MEL4454727.1"/>
    <property type="molecule type" value="Genomic_DNA"/>
</dbReference>
<dbReference type="CDD" id="cd22308">
    <property type="entry name" value="Af1548-like"/>
    <property type="match status" value="1"/>
</dbReference>
<gene>
    <name evidence="5" type="ORF">AABB81_02385</name>
</gene>
<dbReference type="PROSITE" id="PS51161">
    <property type="entry name" value="ATP_CONE"/>
    <property type="match status" value="1"/>
</dbReference>
<dbReference type="Gene3D" id="3.40.1350.10">
    <property type="match status" value="1"/>
</dbReference>
<evidence type="ECO:0000256" key="1">
    <source>
        <dbReference type="ARBA" id="ARBA00022741"/>
    </source>
</evidence>
<reference evidence="5 6" key="1">
    <citation type="submission" date="2024-04" db="EMBL/GenBank/DDBJ databases">
        <title>whole genome sequencing of Lutimonas vermicola strain IMCC1616.</title>
        <authorList>
            <person name="Bae S.S."/>
        </authorList>
    </citation>
    <scope>NUCLEOTIDE SEQUENCE [LARGE SCALE GENOMIC DNA]</scope>
    <source>
        <strain evidence="5 6">IMCC1616</strain>
    </source>
</reference>
<evidence type="ECO:0000256" key="2">
    <source>
        <dbReference type="ARBA" id="ARBA00022840"/>
    </source>
</evidence>
<evidence type="ECO:0000313" key="6">
    <source>
        <dbReference type="Proteomes" id="UP001474120"/>
    </source>
</evidence>
<dbReference type="InterPro" id="IPR011856">
    <property type="entry name" value="tRNA_endonuc-like_dom_sf"/>
</dbReference>
<comment type="caution">
    <text evidence="5">The sequence shown here is derived from an EMBL/GenBank/DDBJ whole genome shotgun (WGS) entry which is preliminary data.</text>
</comment>
<keyword evidence="2 3" id="KW-0067">ATP-binding</keyword>
<dbReference type="Proteomes" id="UP001474120">
    <property type="component" value="Unassembled WGS sequence"/>
</dbReference>